<keyword evidence="6" id="KW-1185">Reference proteome</keyword>
<keyword evidence="2" id="KW-0238">DNA-binding</keyword>
<reference evidence="5" key="1">
    <citation type="journal article" date="2020" name="Fungal Divers.">
        <title>Resolving the Mortierellaceae phylogeny through synthesis of multi-gene phylogenetics and phylogenomics.</title>
        <authorList>
            <person name="Vandepol N."/>
            <person name="Liber J."/>
            <person name="Desiro A."/>
            <person name="Na H."/>
            <person name="Kennedy M."/>
            <person name="Barry K."/>
            <person name="Grigoriev I.V."/>
            <person name="Miller A.N."/>
            <person name="O'Donnell K."/>
            <person name="Stajich J.E."/>
            <person name="Bonito G."/>
        </authorList>
    </citation>
    <scope>NUCLEOTIDE SEQUENCE</scope>
    <source>
        <strain evidence="5">NRRL 2591</strain>
    </source>
</reference>
<dbReference type="GO" id="GO:0006289">
    <property type="term" value="P:nucleotide-excision repair"/>
    <property type="evidence" value="ECO:0007669"/>
    <property type="project" value="TreeGrafter"/>
</dbReference>
<dbReference type="GO" id="GO:0006260">
    <property type="term" value="P:DNA replication"/>
    <property type="evidence" value="ECO:0007669"/>
    <property type="project" value="InterPro"/>
</dbReference>
<dbReference type="InterPro" id="IPR014646">
    <property type="entry name" value="Rfa2/RPA32"/>
</dbReference>
<dbReference type="InterPro" id="IPR012340">
    <property type="entry name" value="NA-bd_OB-fold"/>
</dbReference>
<name>A0A9P6K6Y5_9FUNG</name>
<accession>A0A9P6K6Y5</accession>
<dbReference type="GO" id="GO:0003697">
    <property type="term" value="F:single-stranded DNA binding"/>
    <property type="evidence" value="ECO:0007669"/>
    <property type="project" value="TreeGrafter"/>
</dbReference>
<evidence type="ECO:0000256" key="3">
    <source>
        <dbReference type="ARBA" id="ARBA00023242"/>
    </source>
</evidence>
<comment type="subcellular location">
    <subcellularLocation>
        <location evidence="1">Nucleus</location>
    </subcellularLocation>
</comment>
<comment type="caution">
    <text evidence="5">The sequence shown here is derived from an EMBL/GenBank/DDBJ whole genome shotgun (WGS) entry which is preliminary data.</text>
</comment>
<dbReference type="PIRSF" id="PIRSF036949">
    <property type="entry name" value="RPA32"/>
    <property type="match status" value="1"/>
</dbReference>
<dbReference type="GO" id="GO:0035861">
    <property type="term" value="C:site of double-strand break"/>
    <property type="evidence" value="ECO:0007669"/>
    <property type="project" value="TreeGrafter"/>
</dbReference>
<dbReference type="PANTHER" id="PTHR13989:SF16">
    <property type="entry name" value="REPLICATION PROTEIN A2"/>
    <property type="match status" value="1"/>
</dbReference>
<dbReference type="GO" id="GO:0005662">
    <property type="term" value="C:DNA replication factor A complex"/>
    <property type="evidence" value="ECO:0007669"/>
    <property type="project" value="TreeGrafter"/>
</dbReference>
<proteinExistence type="predicted"/>
<evidence type="ECO:0000313" key="5">
    <source>
        <dbReference type="EMBL" id="KAF9549896.1"/>
    </source>
</evidence>
<feature type="region of interest" description="Disordered" evidence="4">
    <location>
        <begin position="1"/>
        <end position="36"/>
    </location>
</feature>
<keyword evidence="3" id="KW-0539">Nucleus</keyword>
<dbReference type="Proteomes" id="UP000723463">
    <property type="component" value="Unassembled WGS sequence"/>
</dbReference>
<protein>
    <submittedName>
        <fullName evidence="5">Replication factor A protein 2</fullName>
    </submittedName>
</protein>
<dbReference type="SUPFAM" id="SSF50249">
    <property type="entry name" value="Nucleic acid-binding proteins"/>
    <property type="match status" value="1"/>
</dbReference>
<dbReference type="AlphaFoldDB" id="A0A9P6K6Y5"/>
<dbReference type="Gene3D" id="2.40.50.140">
    <property type="entry name" value="Nucleic acid-binding proteins"/>
    <property type="match status" value="1"/>
</dbReference>
<evidence type="ECO:0000256" key="1">
    <source>
        <dbReference type="ARBA" id="ARBA00004123"/>
    </source>
</evidence>
<organism evidence="5 6">
    <name type="scientific">Mortierella hygrophila</name>
    <dbReference type="NCBI Taxonomy" id="979708"/>
    <lineage>
        <taxon>Eukaryota</taxon>
        <taxon>Fungi</taxon>
        <taxon>Fungi incertae sedis</taxon>
        <taxon>Mucoromycota</taxon>
        <taxon>Mortierellomycotina</taxon>
        <taxon>Mortierellomycetes</taxon>
        <taxon>Mortierellales</taxon>
        <taxon>Mortierellaceae</taxon>
        <taxon>Mortierella</taxon>
    </lineage>
</organism>
<dbReference type="Gene3D" id="1.10.10.10">
    <property type="entry name" value="Winged helix-like DNA-binding domain superfamily/Winged helix DNA-binding domain"/>
    <property type="match status" value="1"/>
</dbReference>
<dbReference type="InterPro" id="IPR036388">
    <property type="entry name" value="WH-like_DNA-bd_sf"/>
</dbReference>
<gene>
    <name evidence="5" type="primary">RFA2</name>
    <name evidence="5" type="ORF">EC957_002467</name>
</gene>
<dbReference type="GO" id="GO:0000724">
    <property type="term" value="P:double-strand break repair via homologous recombination"/>
    <property type="evidence" value="ECO:0007669"/>
    <property type="project" value="TreeGrafter"/>
</dbReference>
<dbReference type="GO" id="GO:0000781">
    <property type="term" value="C:chromosome, telomeric region"/>
    <property type="evidence" value="ECO:0007669"/>
    <property type="project" value="TreeGrafter"/>
</dbReference>
<dbReference type="EMBL" id="JAAAXW010000015">
    <property type="protein sequence ID" value="KAF9549896.1"/>
    <property type="molecule type" value="Genomic_DNA"/>
</dbReference>
<dbReference type="CDD" id="cd04478">
    <property type="entry name" value="RPA2_DBD_D"/>
    <property type="match status" value="1"/>
</dbReference>
<dbReference type="InterPro" id="IPR040260">
    <property type="entry name" value="RFA2-like"/>
</dbReference>
<evidence type="ECO:0000256" key="4">
    <source>
        <dbReference type="SAM" id="MobiDB-lite"/>
    </source>
</evidence>
<dbReference type="PANTHER" id="PTHR13989">
    <property type="entry name" value="REPLICATION PROTEIN A-RELATED"/>
    <property type="match status" value="1"/>
</dbReference>
<evidence type="ECO:0000313" key="6">
    <source>
        <dbReference type="Proteomes" id="UP000723463"/>
    </source>
</evidence>
<evidence type="ECO:0000256" key="2">
    <source>
        <dbReference type="ARBA" id="ARBA00023125"/>
    </source>
</evidence>
<sequence>MSNYNRGGYSSSQGQGQGYVQDSFGNDGTAPKRTYNHTLRPVTIKQILGATPAQADGDFKIDGQDIGQVTLIAAVRNINQASTQNIYMVEDGTGVIDAKKYPSDHDDPEEVNSILLNTYARIVGTVKIFNQKQYIQVHSIRPITNMNEVTYHNLEVLTVHIIATRNKMGGSGASQSSSAYGQNLNSMHGVTSTDTHMRGGNDDVANSISDFIDNHPGKASGVGAHRRDITAAFAQRLGGEHKVNEMLKTMEEDGHLYLTEDDDHFNTTH</sequence>